<feature type="compositionally biased region" description="Polar residues" evidence="1">
    <location>
        <begin position="27"/>
        <end position="44"/>
    </location>
</feature>
<gene>
    <name evidence="2" type="ORF">R3P38DRAFT_1189027</name>
</gene>
<dbReference type="Proteomes" id="UP001362999">
    <property type="component" value="Unassembled WGS sequence"/>
</dbReference>
<name>A0AAW0E259_9AGAR</name>
<protein>
    <submittedName>
        <fullName evidence="2">Uncharacterized protein</fullName>
    </submittedName>
</protein>
<evidence type="ECO:0000313" key="2">
    <source>
        <dbReference type="EMBL" id="KAK7057885.1"/>
    </source>
</evidence>
<dbReference type="AlphaFoldDB" id="A0AAW0E259"/>
<feature type="region of interest" description="Disordered" evidence="1">
    <location>
        <begin position="1"/>
        <end position="59"/>
    </location>
</feature>
<proteinExistence type="predicted"/>
<organism evidence="2 3">
    <name type="scientific">Favolaschia claudopus</name>
    <dbReference type="NCBI Taxonomy" id="2862362"/>
    <lineage>
        <taxon>Eukaryota</taxon>
        <taxon>Fungi</taxon>
        <taxon>Dikarya</taxon>
        <taxon>Basidiomycota</taxon>
        <taxon>Agaricomycotina</taxon>
        <taxon>Agaricomycetes</taxon>
        <taxon>Agaricomycetidae</taxon>
        <taxon>Agaricales</taxon>
        <taxon>Marasmiineae</taxon>
        <taxon>Mycenaceae</taxon>
        <taxon>Favolaschia</taxon>
    </lineage>
</organism>
<dbReference type="EMBL" id="JAWWNJ010000004">
    <property type="protein sequence ID" value="KAK7057885.1"/>
    <property type="molecule type" value="Genomic_DNA"/>
</dbReference>
<reference evidence="2 3" key="1">
    <citation type="journal article" date="2024" name="J Genomics">
        <title>Draft genome sequencing and assembly of Favolaschia claudopus CIRM-BRFM 2984 isolated from oak limbs.</title>
        <authorList>
            <person name="Navarro D."/>
            <person name="Drula E."/>
            <person name="Chaduli D."/>
            <person name="Cazenave R."/>
            <person name="Ahrendt S."/>
            <person name="Wang J."/>
            <person name="Lipzen A."/>
            <person name="Daum C."/>
            <person name="Barry K."/>
            <person name="Grigoriev I.V."/>
            <person name="Favel A."/>
            <person name="Rosso M.N."/>
            <person name="Martin F."/>
        </authorList>
    </citation>
    <scope>NUCLEOTIDE SEQUENCE [LARGE SCALE GENOMIC DNA]</scope>
    <source>
        <strain evidence="2 3">CIRM-BRFM 2984</strain>
    </source>
</reference>
<evidence type="ECO:0000313" key="3">
    <source>
        <dbReference type="Proteomes" id="UP001362999"/>
    </source>
</evidence>
<sequence>MYPQQPLRDRCNVPTPVCTDTKKDGTLRSTKQASPHVNASSYHPPTSCDIEEVPRTPHDPYAPRQFVPYLYLSSPSHFNSQPPTGSWTHTLRLLPSSKTHPAGTVQSSSAAGPGSLTLDLRLPADAFKATSRVLHLTKDQLLLARDFLALALPYYASAHPPETPLTSSTGSGGWSPWSHARPSFPHALGLGLPPSGFEMQQTKHLPSIPRLSQADPVRVMVSGPPRLTLVIALLYIAYASGCSIAQVTRGVLEGDGDAEWRRLIAEDGGRLGLGRQDLGLLEQVALHHM</sequence>
<accession>A0AAW0E259</accession>
<keyword evidence="3" id="KW-1185">Reference proteome</keyword>
<evidence type="ECO:0000256" key="1">
    <source>
        <dbReference type="SAM" id="MobiDB-lite"/>
    </source>
</evidence>
<comment type="caution">
    <text evidence="2">The sequence shown here is derived from an EMBL/GenBank/DDBJ whole genome shotgun (WGS) entry which is preliminary data.</text>
</comment>